<dbReference type="EMBL" id="CAXDID020000155">
    <property type="protein sequence ID" value="CAL6042975.1"/>
    <property type="molecule type" value="Genomic_DNA"/>
</dbReference>
<dbReference type="Proteomes" id="UP001642409">
    <property type="component" value="Unassembled WGS sequence"/>
</dbReference>
<evidence type="ECO:0000313" key="4">
    <source>
        <dbReference type="EMBL" id="CAL6042975.1"/>
    </source>
</evidence>
<accession>A0AA86PX31</accession>
<comment type="caution">
    <text evidence="2">The sequence shown here is derived from an EMBL/GenBank/DDBJ whole genome shotgun (WGS) entry which is preliminary data.</text>
</comment>
<organism evidence="2">
    <name type="scientific">Hexamita inflata</name>
    <dbReference type="NCBI Taxonomy" id="28002"/>
    <lineage>
        <taxon>Eukaryota</taxon>
        <taxon>Metamonada</taxon>
        <taxon>Diplomonadida</taxon>
        <taxon>Hexamitidae</taxon>
        <taxon>Hexamitinae</taxon>
        <taxon>Hexamita</taxon>
    </lineage>
</organism>
<protein>
    <submittedName>
        <fullName evidence="3">Hypothetical_protein</fullName>
    </submittedName>
</protein>
<gene>
    <name evidence="1" type="ORF">HINF_LOCUS29189</name>
    <name evidence="3" type="ORF">HINF_LOCUS30378</name>
    <name evidence="2" type="ORF">HINF_LOCUS35494</name>
    <name evidence="4" type="ORF">HINF_LOCUS39851</name>
</gene>
<evidence type="ECO:0000313" key="1">
    <source>
        <dbReference type="EMBL" id="CAI9941544.1"/>
    </source>
</evidence>
<evidence type="ECO:0000313" key="2">
    <source>
        <dbReference type="EMBL" id="CAI9947849.1"/>
    </source>
</evidence>
<name>A0AA86PX31_9EUKA</name>
<dbReference type="EMBL" id="CAXDID020000099">
    <property type="protein sequence ID" value="CAL6025540.1"/>
    <property type="molecule type" value="Genomic_DNA"/>
</dbReference>
<dbReference type="AlphaFoldDB" id="A0AA86PX31"/>
<reference evidence="2" key="1">
    <citation type="submission" date="2023-06" db="EMBL/GenBank/DDBJ databases">
        <authorList>
            <person name="Kurt Z."/>
        </authorList>
    </citation>
    <scope>NUCLEOTIDE SEQUENCE</scope>
</reference>
<evidence type="ECO:0000313" key="5">
    <source>
        <dbReference type="Proteomes" id="UP001642409"/>
    </source>
</evidence>
<keyword evidence="5" id="KW-1185">Reference proteome</keyword>
<evidence type="ECO:0000313" key="3">
    <source>
        <dbReference type="EMBL" id="CAL6025540.1"/>
    </source>
</evidence>
<reference evidence="3 5" key="2">
    <citation type="submission" date="2024-07" db="EMBL/GenBank/DDBJ databases">
        <authorList>
            <person name="Akdeniz Z."/>
        </authorList>
    </citation>
    <scope>NUCLEOTIDE SEQUENCE [LARGE SCALE GENOMIC DNA]</scope>
</reference>
<dbReference type="EMBL" id="CATOUU010000694">
    <property type="protein sequence ID" value="CAI9941544.1"/>
    <property type="molecule type" value="Genomic_DNA"/>
</dbReference>
<sequence>MSQFSQIDDYVAEYLTFRGFHDLSAQFKQASKQPDLFQDVAQTTSQLFQLSKSGQFEALQKLFLQFYDTFIRQNRSLQQAGQQVQIELYKLCLYQLINKKQLFSDLAKQLNKQFPGEFENFAKEGNVKKDECVNCYEQEIVQSQIECQLTNLVTYAFSNRRLPQLYGIIGQDVERISMLSEIMSLRNRIQYLNKKVEGK</sequence>
<dbReference type="EMBL" id="CATOUU010000782">
    <property type="protein sequence ID" value="CAI9947849.1"/>
    <property type="molecule type" value="Genomic_DNA"/>
</dbReference>
<proteinExistence type="predicted"/>